<dbReference type="RefSeq" id="WP_052682391.1">
    <property type="nucleotide sequence ID" value="NZ_BAAAUP010000003.1"/>
</dbReference>
<evidence type="ECO:0000313" key="4">
    <source>
        <dbReference type="Proteomes" id="UP000033956"/>
    </source>
</evidence>
<keyword evidence="4" id="KW-1185">Reference proteome</keyword>
<dbReference type="AlphaFoldDB" id="A0A0M2HBA5"/>
<dbReference type="PATRIC" id="fig|92835.4.peg.700"/>
<dbReference type="STRING" id="92835.RS81_00681"/>
<protein>
    <recommendedName>
        <fullName evidence="5">Peptidase propeptide and YPEB domain protein</fullName>
    </recommendedName>
</protein>
<evidence type="ECO:0008006" key="5">
    <source>
        <dbReference type="Google" id="ProtNLM"/>
    </source>
</evidence>
<proteinExistence type="predicted"/>
<evidence type="ECO:0000256" key="2">
    <source>
        <dbReference type="SAM" id="Phobius"/>
    </source>
</evidence>
<sequence>MTTDENPQPSIDNHHPGVTNPQPTVTPAAEPAPRARGRVKAPLLIGIGAGLAVLLVGGAGAAIGLAVTSDEDDDDRASVVVQDDDRIAGTVVDSQGAAASDAAALRSALDEAIADTDGVGASGLEVEHDGWDVDVILTDGSEVDVHVAADGSAEVVNERPEATSDPTIDLDRFDAIVDAAIDAAGGGTIQSISTDDSGARYEVAVDLGSGREAEVHLADDLAVVSVEHDD</sequence>
<feature type="region of interest" description="Disordered" evidence="1">
    <location>
        <begin position="1"/>
        <end position="34"/>
    </location>
</feature>
<feature type="transmembrane region" description="Helical" evidence="2">
    <location>
        <begin position="43"/>
        <end position="67"/>
    </location>
</feature>
<dbReference type="Gene3D" id="3.30.505.20">
    <property type="match status" value="1"/>
</dbReference>
<evidence type="ECO:0000256" key="1">
    <source>
        <dbReference type="SAM" id="MobiDB-lite"/>
    </source>
</evidence>
<dbReference type="Proteomes" id="UP000033956">
    <property type="component" value="Unassembled WGS sequence"/>
</dbReference>
<accession>A0A0M2HBA5</accession>
<feature type="compositionally biased region" description="Polar residues" evidence="1">
    <location>
        <begin position="1"/>
        <end position="11"/>
    </location>
</feature>
<name>A0A0M2HBA5_9MICO</name>
<dbReference type="EMBL" id="JYIZ01000035">
    <property type="protein sequence ID" value="KJL43888.1"/>
    <property type="molecule type" value="Genomic_DNA"/>
</dbReference>
<reference evidence="3 4" key="1">
    <citation type="submission" date="2015-02" db="EMBL/GenBank/DDBJ databases">
        <title>Draft genome sequences of ten Microbacterium spp. with emphasis on heavy metal contaminated environments.</title>
        <authorList>
            <person name="Corretto E."/>
        </authorList>
    </citation>
    <scope>NUCLEOTIDE SEQUENCE [LARGE SCALE GENOMIC DNA]</scope>
    <source>
        <strain evidence="3 4">DSM 12510</strain>
    </source>
</reference>
<keyword evidence="2" id="KW-0472">Membrane</keyword>
<organism evidence="3 4">
    <name type="scientific">Microbacterium terrae</name>
    <dbReference type="NCBI Taxonomy" id="69369"/>
    <lineage>
        <taxon>Bacteria</taxon>
        <taxon>Bacillati</taxon>
        <taxon>Actinomycetota</taxon>
        <taxon>Actinomycetes</taxon>
        <taxon>Micrococcales</taxon>
        <taxon>Microbacteriaceae</taxon>
        <taxon>Microbacterium</taxon>
    </lineage>
</organism>
<gene>
    <name evidence="3" type="ORF">RS81_00681</name>
</gene>
<dbReference type="OrthoDB" id="5117033at2"/>
<keyword evidence="2" id="KW-1133">Transmembrane helix</keyword>
<evidence type="ECO:0000313" key="3">
    <source>
        <dbReference type="EMBL" id="KJL43888.1"/>
    </source>
</evidence>
<keyword evidence="2" id="KW-0812">Transmembrane</keyword>
<comment type="caution">
    <text evidence="3">The sequence shown here is derived from an EMBL/GenBank/DDBJ whole genome shotgun (WGS) entry which is preliminary data.</text>
</comment>